<reference evidence="3" key="1">
    <citation type="journal article" date="2023" name="Nat. Commun.">
        <title>Diploid and tetraploid genomes of Acorus and the evolution of monocots.</title>
        <authorList>
            <person name="Ma L."/>
            <person name="Liu K.W."/>
            <person name="Li Z."/>
            <person name="Hsiao Y.Y."/>
            <person name="Qi Y."/>
            <person name="Fu T."/>
            <person name="Tang G.D."/>
            <person name="Zhang D."/>
            <person name="Sun W.H."/>
            <person name="Liu D.K."/>
            <person name="Li Y."/>
            <person name="Chen G.Z."/>
            <person name="Liu X.D."/>
            <person name="Liao X.Y."/>
            <person name="Jiang Y.T."/>
            <person name="Yu X."/>
            <person name="Hao Y."/>
            <person name="Huang J."/>
            <person name="Zhao X.W."/>
            <person name="Ke S."/>
            <person name="Chen Y.Y."/>
            <person name="Wu W.L."/>
            <person name="Hsu J.L."/>
            <person name="Lin Y.F."/>
            <person name="Huang M.D."/>
            <person name="Li C.Y."/>
            <person name="Huang L."/>
            <person name="Wang Z.W."/>
            <person name="Zhao X."/>
            <person name="Zhong W.Y."/>
            <person name="Peng D.H."/>
            <person name="Ahmad S."/>
            <person name="Lan S."/>
            <person name="Zhang J.S."/>
            <person name="Tsai W.C."/>
            <person name="Van de Peer Y."/>
            <person name="Liu Z.J."/>
        </authorList>
    </citation>
    <scope>NUCLEOTIDE SEQUENCE</scope>
    <source>
        <strain evidence="3">CP</strain>
    </source>
</reference>
<evidence type="ECO:0000256" key="2">
    <source>
        <dbReference type="ARBA" id="ARBA00022679"/>
    </source>
</evidence>
<name>A0AAV9DAY8_ACOCL</name>
<evidence type="ECO:0000313" key="3">
    <source>
        <dbReference type="EMBL" id="KAK1297397.1"/>
    </source>
</evidence>
<dbReference type="FunFam" id="3.40.50.2000:FF:000064">
    <property type="entry name" value="Glycosyltransferase"/>
    <property type="match status" value="1"/>
</dbReference>
<comment type="caution">
    <text evidence="3">The sequence shown here is derived from an EMBL/GenBank/DDBJ whole genome shotgun (WGS) entry which is preliminary data.</text>
</comment>
<dbReference type="CDD" id="cd03784">
    <property type="entry name" value="GT1_Gtf-like"/>
    <property type="match status" value="1"/>
</dbReference>
<sequence>MGSLHGPILSWAKAHPTPPVLIVSDFFLGWTQRLAEELGVPRVVFSPSGALTLALSYCLWREMPKRVDDISFPTLPNSPIYPWRQISLLYRMHREGDLVSEFVKKGMRDNNSSWGVIINSFEGMEGTYVDHLKRDLGHNRVWAVGPLNVSGVRVERAGLGRVVKGWLDGCPVGSVVYVCFGSMKELSARQVEVIAEALEKSGVQFVWALKAAPTASNGDSLPKGFEERTAERGVVIRGWAAQVEILGHSAVGAFLTHCGWNSILEAVAAGVSLLAWPMTADQFYNARLLVEEFGVAIRVCEGGDESVPKVGELAEKVAAAVSGGEGEMGVRGRELGRKALEAVEVGGSSYGDLDGFVEEVVKLQCLI</sequence>
<dbReference type="AlphaFoldDB" id="A0AAV9DAY8"/>
<evidence type="ECO:0000256" key="1">
    <source>
        <dbReference type="ARBA" id="ARBA00009995"/>
    </source>
</evidence>
<proteinExistence type="inferred from homology"/>
<dbReference type="PANTHER" id="PTHR48047">
    <property type="entry name" value="GLYCOSYLTRANSFERASE"/>
    <property type="match status" value="1"/>
</dbReference>
<dbReference type="Gene3D" id="3.40.50.2000">
    <property type="entry name" value="Glycogen Phosphorylase B"/>
    <property type="match status" value="2"/>
</dbReference>
<comment type="similarity">
    <text evidence="1">Belongs to the UDP-glycosyltransferase family.</text>
</comment>
<gene>
    <name evidence="3" type="primary">UGT89B1</name>
    <name evidence="3" type="ORF">QJS10_CPB15g01066</name>
</gene>
<dbReference type="PANTHER" id="PTHR48047:SF8">
    <property type="entry name" value="FLAVONOL 3-O-GLUCOSYLTRANSFERASE UGT89B1"/>
    <property type="match status" value="1"/>
</dbReference>
<dbReference type="SUPFAM" id="SSF53756">
    <property type="entry name" value="UDP-Glycosyltransferase/glycogen phosphorylase"/>
    <property type="match status" value="1"/>
</dbReference>
<evidence type="ECO:0000313" key="4">
    <source>
        <dbReference type="Proteomes" id="UP001180020"/>
    </source>
</evidence>
<dbReference type="EMBL" id="JAUJYO010000015">
    <property type="protein sequence ID" value="KAK1297397.1"/>
    <property type="molecule type" value="Genomic_DNA"/>
</dbReference>
<organism evidence="3 4">
    <name type="scientific">Acorus calamus</name>
    <name type="common">Sweet flag</name>
    <dbReference type="NCBI Taxonomy" id="4465"/>
    <lineage>
        <taxon>Eukaryota</taxon>
        <taxon>Viridiplantae</taxon>
        <taxon>Streptophyta</taxon>
        <taxon>Embryophyta</taxon>
        <taxon>Tracheophyta</taxon>
        <taxon>Spermatophyta</taxon>
        <taxon>Magnoliopsida</taxon>
        <taxon>Liliopsida</taxon>
        <taxon>Acoraceae</taxon>
        <taxon>Acorus</taxon>
    </lineage>
</organism>
<keyword evidence="2" id="KW-0808">Transferase</keyword>
<reference evidence="3" key="2">
    <citation type="submission" date="2023-06" db="EMBL/GenBank/DDBJ databases">
        <authorList>
            <person name="Ma L."/>
            <person name="Liu K.-W."/>
            <person name="Li Z."/>
            <person name="Hsiao Y.-Y."/>
            <person name="Qi Y."/>
            <person name="Fu T."/>
            <person name="Tang G."/>
            <person name="Zhang D."/>
            <person name="Sun W.-H."/>
            <person name="Liu D.-K."/>
            <person name="Li Y."/>
            <person name="Chen G.-Z."/>
            <person name="Liu X.-D."/>
            <person name="Liao X.-Y."/>
            <person name="Jiang Y.-T."/>
            <person name="Yu X."/>
            <person name="Hao Y."/>
            <person name="Huang J."/>
            <person name="Zhao X.-W."/>
            <person name="Ke S."/>
            <person name="Chen Y.-Y."/>
            <person name="Wu W.-L."/>
            <person name="Hsu J.-L."/>
            <person name="Lin Y.-F."/>
            <person name="Huang M.-D."/>
            <person name="Li C.-Y."/>
            <person name="Huang L."/>
            <person name="Wang Z.-W."/>
            <person name="Zhao X."/>
            <person name="Zhong W.-Y."/>
            <person name="Peng D.-H."/>
            <person name="Ahmad S."/>
            <person name="Lan S."/>
            <person name="Zhang J.-S."/>
            <person name="Tsai W.-C."/>
            <person name="Van De Peer Y."/>
            <person name="Liu Z.-J."/>
        </authorList>
    </citation>
    <scope>NUCLEOTIDE SEQUENCE</scope>
    <source>
        <strain evidence="3">CP</strain>
        <tissue evidence="3">Leaves</tissue>
    </source>
</reference>
<accession>A0AAV9DAY8</accession>
<dbReference type="InterPro" id="IPR002213">
    <property type="entry name" value="UDP_glucos_trans"/>
</dbReference>
<protein>
    <submittedName>
        <fullName evidence="3">UDP-glycosyltransferase 89B1</fullName>
    </submittedName>
</protein>
<dbReference type="GO" id="GO:0035251">
    <property type="term" value="F:UDP-glucosyltransferase activity"/>
    <property type="evidence" value="ECO:0007669"/>
    <property type="project" value="TreeGrafter"/>
</dbReference>
<dbReference type="Pfam" id="PF00201">
    <property type="entry name" value="UDPGT"/>
    <property type="match status" value="1"/>
</dbReference>
<keyword evidence="4" id="KW-1185">Reference proteome</keyword>
<dbReference type="Proteomes" id="UP001180020">
    <property type="component" value="Unassembled WGS sequence"/>
</dbReference>